<proteinExistence type="predicted"/>
<dbReference type="EMBL" id="CAJNOQ010004988">
    <property type="protein sequence ID" value="CAF1081801.1"/>
    <property type="molecule type" value="Genomic_DNA"/>
</dbReference>
<gene>
    <name evidence="2" type="ORF">GPM918_LOCUS17808</name>
    <name evidence="3" type="ORF">SRO942_LOCUS17806</name>
</gene>
<evidence type="ECO:0000256" key="1">
    <source>
        <dbReference type="SAM" id="MobiDB-lite"/>
    </source>
</evidence>
<feature type="region of interest" description="Disordered" evidence="1">
    <location>
        <begin position="1"/>
        <end position="50"/>
    </location>
</feature>
<feature type="region of interest" description="Disordered" evidence="1">
    <location>
        <begin position="156"/>
        <end position="229"/>
    </location>
</feature>
<keyword evidence="4" id="KW-1185">Reference proteome</keyword>
<comment type="caution">
    <text evidence="2">The sequence shown here is derived from an EMBL/GenBank/DDBJ whole genome shotgun (WGS) entry which is preliminary data.</text>
</comment>
<sequence length="299" mass="33889">MAANDIGTKRVIRQEQSYSKHEPYFTPVNNELSVDGLSDPNGRSRPSNYDSQVIHSADASQPSARRIVVVRNPKQPNVHQQLQSNINDLLRPNSATLLPSETQTPQKTVYVIRRPIPSTSGLPQSAKKDLQHLSNVIIIDQTHKPKVRSPILLQDEPPSKIETPIPPAEETNETNDPHKKPLTVHFRRPSPPYKRIDDDTPRETTKKQVPFRKGKTAGVQISPPRSPVDERPAYVKQQKVTFVDDDRIKSDHMNSSRSATLVNPEEQSITVMEHPHVKNGFIKEKRLRTNHVYDKAQVH</sequence>
<dbReference type="Proteomes" id="UP000663829">
    <property type="component" value="Unassembled WGS sequence"/>
</dbReference>
<evidence type="ECO:0000313" key="4">
    <source>
        <dbReference type="Proteomes" id="UP000663829"/>
    </source>
</evidence>
<evidence type="ECO:0000313" key="2">
    <source>
        <dbReference type="EMBL" id="CAF1081801.1"/>
    </source>
</evidence>
<dbReference type="AlphaFoldDB" id="A0A814MVJ9"/>
<dbReference type="EMBL" id="CAJOBC010004989">
    <property type="protein sequence ID" value="CAF3847635.1"/>
    <property type="molecule type" value="Genomic_DNA"/>
</dbReference>
<reference evidence="2" key="1">
    <citation type="submission" date="2021-02" db="EMBL/GenBank/DDBJ databases">
        <authorList>
            <person name="Nowell W R."/>
        </authorList>
    </citation>
    <scope>NUCLEOTIDE SEQUENCE</scope>
</reference>
<feature type="compositionally biased region" description="Basic and acidic residues" evidence="1">
    <location>
        <begin position="194"/>
        <end position="206"/>
    </location>
</feature>
<organism evidence="2 4">
    <name type="scientific">Didymodactylos carnosus</name>
    <dbReference type="NCBI Taxonomy" id="1234261"/>
    <lineage>
        <taxon>Eukaryota</taxon>
        <taxon>Metazoa</taxon>
        <taxon>Spiralia</taxon>
        <taxon>Gnathifera</taxon>
        <taxon>Rotifera</taxon>
        <taxon>Eurotatoria</taxon>
        <taxon>Bdelloidea</taxon>
        <taxon>Philodinida</taxon>
        <taxon>Philodinidae</taxon>
        <taxon>Didymodactylos</taxon>
    </lineage>
</organism>
<name>A0A814MVJ9_9BILA</name>
<accession>A0A814MVJ9</accession>
<dbReference type="Proteomes" id="UP000681722">
    <property type="component" value="Unassembled WGS sequence"/>
</dbReference>
<evidence type="ECO:0000313" key="3">
    <source>
        <dbReference type="EMBL" id="CAF3847635.1"/>
    </source>
</evidence>
<protein>
    <submittedName>
        <fullName evidence="2">Uncharacterized protein</fullName>
    </submittedName>
</protein>